<dbReference type="EMBL" id="CP002198">
    <property type="protein sequence ID" value="ADN13115.1"/>
    <property type="molecule type" value="Genomic_DNA"/>
</dbReference>
<dbReference type="Proteomes" id="UP000008206">
    <property type="component" value="Chromosome"/>
</dbReference>
<keyword evidence="4" id="KW-0326">Glycosidase</keyword>
<dbReference type="STRING" id="497965.Cyan7822_1108"/>
<dbReference type="GO" id="GO:0004135">
    <property type="term" value="F:amylo-alpha-1,6-glucosidase activity"/>
    <property type="evidence" value="ECO:0007669"/>
    <property type="project" value="InterPro"/>
</dbReference>
<dbReference type="AlphaFoldDB" id="E0UEY5"/>
<dbReference type="CDD" id="cd02856">
    <property type="entry name" value="E_set_GDE_Isoamylase_N"/>
    <property type="match status" value="1"/>
</dbReference>
<dbReference type="Gene3D" id="2.60.40.1180">
    <property type="entry name" value="Golgi alpha-mannosidase II"/>
    <property type="match status" value="1"/>
</dbReference>
<evidence type="ECO:0000256" key="4">
    <source>
        <dbReference type="ARBA" id="ARBA00023295"/>
    </source>
</evidence>
<dbReference type="InterPro" id="IPR004193">
    <property type="entry name" value="Glyco_hydro_13_N"/>
</dbReference>
<organism evidence="7 8">
    <name type="scientific">Gloeothece verrucosa (strain PCC 7822)</name>
    <name type="common">Cyanothece sp. (strain PCC 7822)</name>
    <dbReference type="NCBI Taxonomy" id="497965"/>
    <lineage>
        <taxon>Bacteria</taxon>
        <taxon>Bacillati</taxon>
        <taxon>Cyanobacteriota</taxon>
        <taxon>Cyanophyceae</taxon>
        <taxon>Oscillatoriophycideae</taxon>
        <taxon>Chroococcales</taxon>
        <taxon>Aphanothecaceae</taxon>
        <taxon>Gloeothece</taxon>
        <taxon>Gloeothece verrucosa</taxon>
    </lineage>
</organism>
<dbReference type="OrthoDB" id="9761875at2"/>
<accession>E0UEY5</accession>
<keyword evidence="3" id="KW-0809">Transit peptide</keyword>
<dbReference type="Pfam" id="PF00128">
    <property type="entry name" value="Alpha-amylase"/>
    <property type="match status" value="1"/>
</dbReference>
<dbReference type="SUPFAM" id="SSF81296">
    <property type="entry name" value="E set domains"/>
    <property type="match status" value="1"/>
</dbReference>
<dbReference type="InterPro" id="IPR013780">
    <property type="entry name" value="Glyco_hydro_b"/>
</dbReference>
<dbReference type="InterPro" id="IPR013783">
    <property type="entry name" value="Ig-like_fold"/>
</dbReference>
<dbReference type="HOGENOM" id="CLU_011725_1_1_3"/>
<gene>
    <name evidence="7" type="ordered locus">Cyan7822_1108</name>
</gene>
<dbReference type="GO" id="GO:0005980">
    <property type="term" value="P:glycogen catabolic process"/>
    <property type="evidence" value="ECO:0007669"/>
    <property type="project" value="InterPro"/>
</dbReference>
<dbReference type="CAZy" id="GH13">
    <property type="family name" value="Glycoside Hydrolase Family 13"/>
</dbReference>
<dbReference type="InterPro" id="IPR014756">
    <property type="entry name" value="Ig_E-set"/>
</dbReference>
<dbReference type="SUPFAM" id="SSF51445">
    <property type="entry name" value="(Trans)glycosidases"/>
    <property type="match status" value="1"/>
</dbReference>
<dbReference type="RefSeq" id="WP_013321222.1">
    <property type="nucleotide sequence ID" value="NC_014501.1"/>
</dbReference>
<comment type="similarity">
    <text evidence="1">Belongs to the glycosyl hydrolase 13 family.</text>
</comment>
<reference evidence="8" key="1">
    <citation type="journal article" date="2011" name="MBio">
        <title>Novel metabolic attributes of the genus Cyanothece, comprising a group of unicellular nitrogen-fixing Cyanobacteria.</title>
        <authorList>
            <person name="Bandyopadhyay A."/>
            <person name="Elvitigala T."/>
            <person name="Welsh E."/>
            <person name="Stockel J."/>
            <person name="Liberton M."/>
            <person name="Min H."/>
            <person name="Sherman L.A."/>
            <person name="Pakrasi H.B."/>
        </authorList>
    </citation>
    <scope>NUCLEOTIDE SEQUENCE [LARGE SCALE GENOMIC DNA]</scope>
    <source>
        <strain evidence="8">PCC 7822</strain>
    </source>
</reference>
<dbReference type="Gene3D" id="2.60.40.10">
    <property type="entry name" value="Immunoglobulins"/>
    <property type="match status" value="1"/>
</dbReference>
<dbReference type="Gene3D" id="3.20.20.80">
    <property type="entry name" value="Glycosidases"/>
    <property type="match status" value="1"/>
</dbReference>
<dbReference type="InterPro" id="IPR048650">
    <property type="entry name" value="ISOA1-3-like_C"/>
</dbReference>
<feature type="domain" description="Glycosyl hydrolase family 13 catalytic" evidence="6">
    <location>
        <begin position="158"/>
        <end position="570"/>
    </location>
</feature>
<dbReference type="NCBIfam" id="TIGR02100">
    <property type="entry name" value="glgX_debranch"/>
    <property type="match status" value="1"/>
</dbReference>
<keyword evidence="2" id="KW-0378">Hydrolase</keyword>
<dbReference type="InterPro" id="IPR011837">
    <property type="entry name" value="Glycogen_debranch_GlgX"/>
</dbReference>
<sequence>MILEILPGQSFPLGATVDSEGVNFCIFSKHAQGIDLLLFDEPNAPQPSLIIKLDPTDNKTFFYWHVFVKGLKPGQVYAYRAYGPFAPEEGHRFDHQKVLLDPYAKAIVGEEIYDRGAARRPGDNCAKALRGVVVDNSTYDWEGDLPLELPYSNSIIYELHVGGFTRNPNSGLPPSKRGTFAGLIEKIPYLKNLGVTAVELMPIHYFDPEDARDGLTNYWGYTTVGFFAPHRAYSSRKDPCGPLDEFRDMVKALHRAGIEVILDVVFNHTAEGNETGPTLSFRGLDNYTYYILDALDPALYANYTGCGNTFKANHPIVSHLILECLRYWVAEMHVDGFRFDLASILARDTFGDPIQENIPALVWAIESDPILAGTKLIAEAWDAAGLYHVGRFVELADWFSEWNGPFRDDVRRFIKGDAGMVERLAARILGSPDIYKRPNTNVNRSINFVTCHDGFTLNDLVSYNKKHNEANRENNQDGANDNESWNCGKEGPTNDPQIEALRLRQMKNLLTILFISQGTPMLLMGDEVRRTQRGNNNAYCQDNELSWFNWDEVNSQFELWCFVRRLIHFTQKLKLFSQESLLKVSYSSLQPHLSWHGVKLGEPDWSYESRTLAFSLRHPEADEYLHVMINAYWEPITFELPLLGHGEYWHCIIDTTESLQNSFCDLEAATPVKEQFYRVDARSCVVLMLKPLT</sequence>
<dbReference type="SUPFAM" id="SSF51011">
    <property type="entry name" value="Glycosyl hydrolase domain"/>
    <property type="match status" value="1"/>
</dbReference>
<evidence type="ECO:0000256" key="3">
    <source>
        <dbReference type="ARBA" id="ARBA00022946"/>
    </source>
</evidence>
<protein>
    <submittedName>
        <fullName evidence="7">Glycogen debranching enzyme GlgX</fullName>
    </submittedName>
</protein>
<name>E0UEY5_GLOV7</name>
<dbReference type="KEGG" id="cyj:Cyan7822_1108"/>
<feature type="compositionally biased region" description="Polar residues" evidence="5">
    <location>
        <begin position="476"/>
        <end position="485"/>
    </location>
</feature>
<evidence type="ECO:0000313" key="8">
    <source>
        <dbReference type="Proteomes" id="UP000008206"/>
    </source>
</evidence>
<dbReference type="GO" id="GO:0019156">
    <property type="term" value="F:isoamylase activity"/>
    <property type="evidence" value="ECO:0007669"/>
    <property type="project" value="UniProtKB-ARBA"/>
</dbReference>
<feature type="region of interest" description="Disordered" evidence="5">
    <location>
        <begin position="469"/>
        <end position="491"/>
    </location>
</feature>
<dbReference type="InterPro" id="IPR017853">
    <property type="entry name" value="GH"/>
</dbReference>
<evidence type="ECO:0000259" key="6">
    <source>
        <dbReference type="SMART" id="SM00642"/>
    </source>
</evidence>
<dbReference type="PANTHER" id="PTHR43002">
    <property type="entry name" value="GLYCOGEN DEBRANCHING ENZYME"/>
    <property type="match status" value="1"/>
</dbReference>
<dbReference type="Pfam" id="PF02922">
    <property type="entry name" value="CBM_48"/>
    <property type="match status" value="1"/>
</dbReference>
<evidence type="ECO:0000256" key="5">
    <source>
        <dbReference type="SAM" id="MobiDB-lite"/>
    </source>
</evidence>
<evidence type="ECO:0000256" key="1">
    <source>
        <dbReference type="ARBA" id="ARBA00008061"/>
    </source>
</evidence>
<dbReference type="InterPro" id="IPR006047">
    <property type="entry name" value="GH13_cat_dom"/>
</dbReference>
<proteinExistence type="inferred from homology"/>
<dbReference type="CAZy" id="CBM48">
    <property type="family name" value="Carbohydrate-Binding Module Family 48"/>
</dbReference>
<keyword evidence="8" id="KW-1185">Reference proteome</keyword>
<evidence type="ECO:0000256" key="2">
    <source>
        <dbReference type="ARBA" id="ARBA00022801"/>
    </source>
</evidence>
<dbReference type="SMART" id="SM00642">
    <property type="entry name" value="Aamy"/>
    <property type="match status" value="1"/>
</dbReference>
<dbReference type="InterPro" id="IPR044505">
    <property type="entry name" value="GlgX_Isoamylase_N_E_set"/>
</dbReference>
<evidence type="ECO:0000313" key="7">
    <source>
        <dbReference type="EMBL" id="ADN13115.1"/>
    </source>
</evidence>
<dbReference type="CDD" id="cd11326">
    <property type="entry name" value="AmyAc_Glg_debranch"/>
    <property type="match status" value="1"/>
</dbReference>
<dbReference type="Pfam" id="PF21156">
    <property type="entry name" value="ISOA1-3_C"/>
    <property type="match status" value="1"/>
</dbReference>
<dbReference type="eggNOG" id="COG1523">
    <property type="taxonomic scope" value="Bacteria"/>
</dbReference>